<dbReference type="EMBL" id="LSBJ02000018">
    <property type="protein sequence ID" value="OAQ57623.2"/>
    <property type="molecule type" value="Genomic_DNA"/>
</dbReference>
<feature type="chain" id="PRO_5012294598" description="PLL-like beta propeller domain-containing protein" evidence="1">
    <location>
        <begin position="27"/>
        <end position="651"/>
    </location>
</feature>
<dbReference type="KEGG" id="pchm:VFPPC_11408"/>
<feature type="signal peptide" evidence="1">
    <location>
        <begin position="1"/>
        <end position="26"/>
    </location>
</feature>
<dbReference type="OrthoDB" id="640249at2759"/>
<evidence type="ECO:0000313" key="3">
    <source>
        <dbReference type="EMBL" id="OAQ57623.2"/>
    </source>
</evidence>
<dbReference type="RefSeq" id="XP_018135928.2">
    <property type="nucleotide sequence ID" value="XM_018289607.2"/>
</dbReference>
<keyword evidence="1" id="KW-0732">Signal</keyword>
<comment type="caution">
    <text evidence="3">The sequence shown here is derived from an EMBL/GenBank/DDBJ whole genome shotgun (WGS) entry which is preliminary data.</text>
</comment>
<feature type="domain" description="PLL-like beta propeller" evidence="2">
    <location>
        <begin position="35"/>
        <end position="379"/>
    </location>
</feature>
<dbReference type="Proteomes" id="UP000078397">
    <property type="component" value="Unassembled WGS sequence"/>
</dbReference>
<keyword evidence="4" id="KW-1185">Reference proteome</keyword>
<dbReference type="SUPFAM" id="SSF89372">
    <property type="entry name" value="Fucose-specific lectin"/>
    <property type="match status" value="1"/>
</dbReference>
<dbReference type="Pfam" id="PF26607">
    <property type="entry name" value="DUF8189"/>
    <property type="match status" value="1"/>
</dbReference>
<dbReference type="InterPro" id="IPR058502">
    <property type="entry name" value="PLL-like_beta-prop"/>
</dbReference>
<reference evidence="3 4" key="1">
    <citation type="journal article" date="2016" name="PLoS Pathog.">
        <title>Biosynthesis of antibiotic leucinostatins in bio-control fungus Purpureocillium lilacinum and their inhibition on phytophthora revealed by genome mining.</title>
        <authorList>
            <person name="Wang G."/>
            <person name="Liu Z."/>
            <person name="Lin R."/>
            <person name="Li E."/>
            <person name="Mao Z."/>
            <person name="Ling J."/>
            <person name="Yang Y."/>
            <person name="Yin W.B."/>
            <person name="Xie B."/>
        </authorList>
    </citation>
    <scope>NUCLEOTIDE SEQUENCE [LARGE SCALE GENOMIC DNA]</scope>
    <source>
        <strain evidence="3">170</strain>
    </source>
</reference>
<organism evidence="3 4">
    <name type="scientific">Pochonia chlamydosporia 170</name>
    <dbReference type="NCBI Taxonomy" id="1380566"/>
    <lineage>
        <taxon>Eukaryota</taxon>
        <taxon>Fungi</taxon>
        <taxon>Dikarya</taxon>
        <taxon>Ascomycota</taxon>
        <taxon>Pezizomycotina</taxon>
        <taxon>Sordariomycetes</taxon>
        <taxon>Hypocreomycetidae</taxon>
        <taxon>Hypocreales</taxon>
        <taxon>Clavicipitaceae</taxon>
        <taxon>Pochonia</taxon>
    </lineage>
</organism>
<dbReference type="GeneID" id="28853601"/>
<sequence>MPFQMAVRLLSPVLIVLTILTLFASAYVPSAGCVGEVSSVSRAPGLIDVFTVGSDGKVYTAAWTPRDVSFRGWWHIASTSDIEVPPCSSVSVVSRSLDKLDVFVAGIDGRVYSASWAQGDTTWHGWFFINAEVLPGSHIESISRSDGKIDLFVTGLDERVWHASFQHSDFAATRWAPIGTLKVSPASRIGSVSRDKGKIDVFVTGADGLIYSSSWEPGLSKFRDWVHIGGRTVPGTPITAVSRAENQIDIFLIGLDEKVWTSYYRPGRTTYGGWRSIPSANFPPHTIVSAVVPSVHDIHIFATSRTGAIITTFQKDATPEWSAWESVRRGTTVPGAPVGALRRGPGKIDVFMTGIDAKVRTSAWQVGPSGFGNWASVGTLVGGMTDPKPGQWREVGIAYGVENSDFSDEAQGIATDNNFWYLSTNTKDNKSVRKVSNAGDVVATIKVPMNGEDVHVGALSHYQGWLYVPIQYPHGIWKFRADFTREEWLPIGISDNVLSFAAINPLNGRLYTTRFDIYTLQTPTLYAYDRNTMTRKPEDDIILGSTPIPLANIQGGVFTARGRLILVTSDAEAYDYSNYLFVFSARTGYCFGMKSLGSYGSAGSETESVAVRPWRFDSRRAPVHVLELDNDIWTADDFYIHSYSVPFPDLL</sequence>
<proteinExistence type="predicted"/>
<evidence type="ECO:0000256" key="1">
    <source>
        <dbReference type="SAM" id="SignalP"/>
    </source>
</evidence>
<dbReference type="InterPro" id="IPR011044">
    <property type="entry name" value="Quino_amine_DH_bsu"/>
</dbReference>
<accession>A0A179EXP9</accession>
<name>A0A179EXP9_METCM</name>
<dbReference type="Gene3D" id="2.120.10.70">
    <property type="entry name" value="Fucose-specific lectin"/>
    <property type="match status" value="2"/>
</dbReference>
<evidence type="ECO:0000259" key="2">
    <source>
        <dbReference type="Pfam" id="PF26607"/>
    </source>
</evidence>
<dbReference type="STRING" id="1380566.A0A179EXP9"/>
<gene>
    <name evidence="3" type="ORF">VFPPC_11408</name>
</gene>
<dbReference type="SUPFAM" id="SSF50969">
    <property type="entry name" value="YVTN repeat-like/Quinoprotein amine dehydrogenase"/>
    <property type="match status" value="1"/>
</dbReference>
<evidence type="ECO:0000313" key="4">
    <source>
        <dbReference type="Proteomes" id="UP000078397"/>
    </source>
</evidence>
<dbReference type="AlphaFoldDB" id="A0A179EXP9"/>
<protein>
    <recommendedName>
        <fullName evidence="2">PLL-like beta propeller domain-containing protein</fullName>
    </recommendedName>
</protein>